<name>A0AAD4DSA9_9AGAM</name>
<keyword evidence="2" id="KW-1185">Reference proteome</keyword>
<organism evidence="1 2">
    <name type="scientific">Suillus fuscotomentosus</name>
    <dbReference type="NCBI Taxonomy" id="1912939"/>
    <lineage>
        <taxon>Eukaryota</taxon>
        <taxon>Fungi</taxon>
        <taxon>Dikarya</taxon>
        <taxon>Basidiomycota</taxon>
        <taxon>Agaricomycotina</taxon>
        <taxon>Agaricomycetes</taxon>
        <taxon>Agaricomycetidae</taxon>
        <taxon>Boletales</taxon>
        <taxon>Suillineae</taxon>
        <taxon>Suillaceae</taxon>
        <taxon>Suillus</taxon>
    </lineage>
</organism>
<evidence type="ECO:0000313" key="2">
    <source>
        <dbReference type="Proteomes" id="UP001195769"/>
    </source>
</evidence>
<gene>
    <name evidence="1" type="ORF">F5891DRAFT_986291</name>
</gene>
<comment type="caution">
    <text evidence="1">The sequence shown here is derived from an EMBL/GenBank/DDBJ whole genome shotgun (WGS) entry which is preliminary data.</text>
</comment>
<protein>
    <submittedName>
        <fullName evidence="1">Uncharacterized protein</fullName>
    </submittedName>
</protein>
<dbReference type="GeneID" id="64672033"/>
<evidence type="ECO:0000313" key="1">
    <source>
        <dbReference type="EMBL" id="KAG1892967.1"/>
    </source>
</evidence>
<accession>A0AAD4DSA9</accession>
<proteinExistence type="predicted"/>
<dbReference type="Proteomes" id="UP001195769">
    <property type="component" value="Unassembled WGS sequence"/>
</dbReference>
<sequence>MPSRDNLSWSPLACSTATREKCEAWLQRRDPHAGPLMETCSSLDTFNTLAPEFAAAHRIKWMSVISKCIGPSSPLLKTWATIDVQEAFYSAFCAEQACQASLLPQPYMSKMNRAQAEISLYTVAIGIARERDFPDKTGKPLFSDRFIPPPLPDELCYYDHDIDDEANDCNDFKF</sequence>
<dbReference type="RefSeq" id="XP_041218543.1">
    <property type="nucleotide sequence ID" value="XM_041377735.1"/>
</dbReference>
<dbReference type="AlphaFoldDB" id="A0AAD4DSA9"/>
<dbReference type="EMBL" id="JABBWK010000112">
    <property type="protein sequence ID" value="KAG1892967.1"/>
    <property type="molecule type" value="Genomic_DNA"/>
</dbReference>
<reference evidence="1" key="1">
    <citation type="journal article" date="2020" name="New Phytol.">
        <title>Comparative genomics reveals dynamic genome evolution in host specialist ectomycorrhizal fungi.</title>
        <authorList>
            <person name="Lofgren L.A."/>
            <person name="Nguyen N.H."/>
            <person name="Vilgalys R."/>
            <person name="Ruytinx J."/>
            <person name="Liao H.L."/>
            <person name="Branco S."/>
            <person name="Kuo A."/>
            <person name="LaButti K."/>
            <person name="Lipzen A."/>
            <person name="Andreopoulos W."/>
            <person name="Pangilinan J."/>
            <person name="Riley R."/>
            <person name="Hundley H."/>
            <person name="Na H."/>
            <person name="Barry K."/>
            <person name="Grigoriev I.V."/>
            <person name="Stajich J.E."/>
            <person name="Kennedy P.G."/>
        </authorList>
    </citation>
    <scope>NUCLEOTIDE SEQUENCE</scope>
    <source>
        <strain evidence="1">FC203</strain>
    </source>
</reference>